<keyword evidence="2" id="KW-1185">Reference proteome</keyword>
<proteinExistence type="predicted"/>
<accession>A0A3P7IS71</accession>
<name>A0A3P7IS71_STRVU</name>
<organism evidence="1 2">
    <name type="scientific">Strongylus vulgaris</name>
    <name type="common">Blood worm</name>
    <dbReference type="NCBI Taxonomy" id="40348"/>
    <lineage>
        <taxon>Eukaryota</taxon>
        <taxon>Metazoa</taxon>
        <taxon>Ecdysozoa</taxon>
        <taxon>Nematoda</taxon>
        <taxon>Chromadorea</taxon>
        <taxon>Rhabditida</taxon>
        <taxon>Rhabditina</taxon>
        <taxon>Rhabditomorpha</taxon>
        <taxon>Strongyloidea</taxon>
        <taxon>Strongylidae</taxon>
        <taxon>Strongylus</taxon>
    </lineage>
</organism>
<evidence type="ECO:0000313" key="2">
    <source>
        <dbReference type="Proteomes" id="UP000270094"/>
    </source>
</evidence>
<sequence length="64" mass="7857">MLSQSPNLIRNRNLRLSMMITRKSLKKLKKKSRNRITKITKWKNTRSFSYQKRMMKVQSWKSKL</sequence>
<gene>
    <name evidence="1" type="ORF">SVUK_LOCUS7914</name>
</gene>
<dbReference type="AlphaFoldDB" id="A0A3P7IS71"/>
<evidence type="ECO:0000313" key="1">
    <source>
        <dbReference type="EMBL" id="VDM72916.1"/>
    </source>
</evidence>
<reference evidence="1 2" key="1">
    <citation type="submission" date="2018-11" db="EMBL/GenBank/DDBJ databases">
        <authorList>
            <consortium name="Pathogen Informatics"/>
        </authorList>
    </citation>
    <scope>NUCLEOTIDE SEQUENCE [LARGE SCALE GENOMIC DNA]</scope>
</reference>
<protein>
    <submittedName>
        <fullName evidence="1">Uncharacterized protein</fullName>
    </submittedName>
</protein>
<dbReference type="Proteomes" id="UP000270094">
    <property type="component" value="Unassembled WGS sequence"/>
</dbReference>
<dbReference type="EMBL" id="UYYB01027882">
    <property type="protein sequence ID" value="VDM72916.1"/>
    <property type="molecule type" value="Genomic_DNA"/>
</dbReference>